<dbReference type="PROSITE" id="PS50054">
    <property type="entry name" value="TYR_PHOSPHATASE_DUAL"/>
    <property type="match status" value="1"/>
</dbReference>
<keyword evidence="11" id="KW-1185">Reference proteome</keyword>
<dbReference type="FunFam" id="3.90.190.10:FF:000024">
    <property type="entry name" value="probable tyrosine-protein phosphatase At1g05000"/>
    <property type="match status" value="1"/>
</dbReference>
<comment type="similarity">
    <text evidence="3">Belongs to the protein-tyrosine phosphatase family. Atypical dual-specificity phosphatase Siw14-like subfamily.</text>
</comment>
<dbReference type="PANTHER" id="PTHR31126">
    <property type="entry name" value="TYROSINE-PROTEIN PHOSPHATASE"/>
    <property type="match status" value="1"/>
</dbReference>
<feature type="region of interest" description="Disordered" evidence="8">
    <location>
        <begin position="110"/>
        <end position="136"/>
    </location>
</feature>
<dbReference type="Proteomes" id="UP001165063">
    <property type="component" value="Unassembled WGS sequence"/>
</dbReference>
<evidence type="ECO:0000256" key="4">
    <source>
        <dbReference type="ARBA" id="ARBA00047342"/>
    </source>
</evidence>
<dbReference type="InterPro" id="IPR029021">
    <property type="entry name" value="Prot-tyrosine_phosphatase-like"/>
</dbReference>
<accession>A0A9W7DGD2</accession>
<organism evidence="10 11">
    <name type="scientific">Ambrosiozyma monospora</name>
    <name type="common">Yeast</name>
    <name type="synonym">Endomycopsis monosporus</name>
    <dbReference type="NCBI Taxonomy" id="43982"/>
    <lineage>
        <taxon>Eukaryota</taxon>
        <taxon>Fungi</taxon>
        <taxon>Dikarya</taxon>
        <taxon>Ascomycota</taxon>
        <taxon>Saccharomycotina</taxon>
        <taxon>Pichiomycetes</taxon>
        <taxon>Pichiales</taxon>
        <taxon>Pichiaceae</taxon>
        <taxon>Ambrosiozyma</taxon>
    </lineage>
</organism>
<dbReference type="OrthoDB" id="6375174at2759"/>
<dbReference type="PROSITE" id="PS00383">
    <property type="entry name" value="TYR_PHOSPHATASE_1"/>
    <property type="match status" value="1"/>
</dbReference>
<evidence type="ECO:0000313" key="11">
    <source>
        <dbReference type="Proteomes" id="UP001165063"/>
    </source>
</evidence>
<dbReference type="Pfam" id="PF03162">
    <property type="entry name" value="Y_phosphatase2"/>
    <property type="match status" value="1"/>
</dbReference>
<name>A0A9W7DGD2_AMBMO</name>
<evidence type="ECO:0000256" key="8">
    <source>
        <dbReference type="SAM" id="MobiDB-lite"/>
    </source>
</evidence>
<evidence type="ECO:0000256" key="2">
    <source>
        <dbReference type="ARBA" id="ARBA00022801"/>
    </source>
</evidence>
<dbReference type="InterPro" id="IPR016130">
    <property type="entry name" value="Tyr_Pase_AS"/>
</dbReference>
<dbReference type="GO" id="GO:0005737">
    <property type="term" value="C:cytoplasm"/>
    <property type="evidence" value="ECO:0007669"/>
    <property type="project" value="TreeGrafter"/>
</dbReference>
<evidence type="ECO:0000256" key="7">
    <source>
        <dbReference type="ARBA" id="ARBA00048424"/>
    </source>
</evidence>
<dbReference type="SUPFAM" id="SSF52799">
    <property type="entry name" value="(Phosphotyrosine protein) phosphatases II"/>
    <property type="match status" value="1"/>
</dbReference>
<comment type="catalytic activity">
    <reaction evidence="6">
        <text>1,5-bis(diphospho)-1D-myo-inositol 2,3,4,6-tetrakisphosphate + H2O = 1-diphospho-1D-myo-inositol 2,3,4,5,6-pentakisphosphate + phosphate + 2 H(+)</text>
        <dbReference type="Rhea" id="RHEA:79699"/>
        <dbReference type="ChEBI" id="CHEBI:15377"/>
        <dbReference type="ChEBI" id="CHEBI:15378"/>
        <dbReference type="ChEBI" id="CHEBI:43474"/>
        <dbReference type="ChEBI" id="CHEBI:74946"/>
        <dbReference type="ChEBI" id="CHEBI:77983"/>
        <dbReference type="EC" id="3.6.1.52"/>
    </reaction>
    <physiologicalReaction direction="left-to-right" evidence="6">
        <dbReference type="Rhea" id="RHEA:79700"/>
    </physiologicalReaction>
</comment>
<dbReference type="AlphaFoldDB" id="A0A9W7DGD2"/>
<reference evidence="10" key="1">
    <citation type="submission" date="2023-04" db="EMBL/GenBank/DDBJ databases">
        <title>Ambrosiozyma monospora NBRC 1965.</title>
        <authorList>
            <person name="Ichikawa N."/>
            <person name="Sato H."/>
            <person name="Tonouchi N."/>
        </authorList>
    </citation>
    <scope>NUCLEOTIDE SEQUENCE</scope>
    <source>
        <strain evidence="10">NBRC 1965</strain>
    </source>
</reference>
<comment type="catalytic activity">
    <reaction evidence="5">
        <text>3,5-bis(diphospho)-1D-myo-inositol 1,2,4,6-tetrakisphosphate + H2O = 3-diphospho-1D-myo-inositol 1,2,4,5,6-pentakisphosphate + phosphate + 2 H(+)</text>
        <dbReference type="Rhea" id="RHEA:56312"/>
        <dbReference type="ChEBI" id="CHEBI:15377"/>
        <dbReference type="ChEBI" id="CHEBI:15378"/>
        <dbReference type="ChEBI" id="CHEBI:43474"/>
        <dbReference type="ChEBI" id="CHEBI:140372"/>
        <dbReference type="ChEBI" id="CHEBI:140374"/>
        <dbReference type="EC" id="3.6.1.52"/>
    </reaction>
    <physiologicalReaction direction="left-to-right" evidence="5">
        <dbReference type="Rhea" id="RHEA:56313"/>
    </physiologicalReaction>
</comment>
<evidence type="ECO:0000259" key="9">
    <source>
        <dbReference type="PROSITE" id="PS50054"/>
    </source>
</evidence>
<dbReference type="PRINTS" id="PR01911">
    <property type="entry name" value="PFDSPHPHTASE"/>
</dbReference>
<comment type="catalytic activity">
    <reaction evidence="4">
        <text>5-diphospho-1D-myo-inositol 1,2,3,4,6-pentakisphosphate + H2O = 1D-myo-inositol hexakisphosphate + phosphate + H(+)</text>
        <dbReference type="Rhea" id="RHEA:22384"/>
        <dbReference type="ChEBI" id="CHEBI:15377"/>
        <dbReference type="ChEBI" id="CHEBI:15378"/>
        <dbReference type="ChEBI" id="CHEBI:43474"/>
        <dbReference type="ChEBI" id="CHEBI:58130"/>
        <dbReference type="ChEBI" id="CHEBI:58628"/>
        <dbReference type="EC" id="3.6.1.52"/>
    </reaction>
    <physiologicalReaction direction="left-to-right" evidence="4">
        <dbReference type="Rhea" id="RHEA:22385"/>
    </physiologicalReaction>
</comment>
<keyword evidence="2" id="KW-0378">Hydrolase</keyword>
<evidence type="ECO:0000256" key="1">
    <source>
        <dbReference type="ARBA" id="ARBA00012527"/>
    </source>
</evidence>
<evidence type="ECO:0000313" key="10">
    <source>
        <dbReference type="EMBL" id="GMG28011.1"/>
    </source>
</evidence>
<comment type="catalytic activity">
    <reaction evidence="7">
        <text>6-diphospho-1D-myo-inositol pentakisphosphate + H2O = 1D-myo-inositol hexakisphosphate + phosphate + H(+)</text>
        <dbReference type="Rhea" id="RHEA:79703"/>
        <dbReference type="ChEBI" id="CHEBI:15377"/>
        <dbReference type="ChEBI" id="CHEBI:15378"/>
        <dbReference type="ChEBI" id="CHEBI:43474"/>
        <dbReference type="ChEBI" id="CHEBI:58130"/>
        <dbReference type="ChEBI" id="CHEBI:230534"/>
        <dbReference type="EC" id="3.6.1.52"/>
    </reaction>
    <physiologicalReaction direction="left-to-right" evidence="7">
        <dbReference type="Rhea" id="RHEA:79704"/>
    </physiologicalReaction>
</comment>
<dbReference type="InterPro" id="IPR004861">
    <property type="entry name" value="Siw14-like"/>
</dbReference>
<dbReference type="EMBL" id="BSXU01001488">
    <property type="protein sequence ID" value="GMG28011.1"/>
    <property type="molecule type" value="Genomic_DNA"/>
</dbReference>
<protein>
    <recommendedName>
        <fullName evidence="1">diphosphoinositol-polyphosphate diphosphatase</fullName>
        <ecNumber evidence="1">3.6.1.52</ecNumber>
    </recommendedName>
</protein>
<dbReference type="InterPro" id="IPR020422">
    <property type="entry name" value="TYR_PHOSPHATASE_DUAL_dom"/>
</dbReference>
<dbReference type="Gene3D" id="3.90.190.10">
    <property type="entry name" value="Protein tyrosine phosphatase superfamily"/>
    <property type="match status" value="1"/>
</dbReference>
<sequence>MEDDDLFEFELQPQQLELNGLLQVDDEDEHDSKIISDQHSLKLVNTRDSYTTTILPEPDKDLDEQLDELDLELDPRVENEELEDEDAYDKFIPTDPSKIEEYKLRLKQEQEQQVAENQHKATNGVDGKANGTENGTYVLSTQPERPRLNLYSPPENFSIVCGSIYRSSFPRIENFEFLKSLKLKSIVCLIPEDYPSENVEFNQENDINFYQIGLSGNKEPFVKIKPKLVNEALEIILDPKNHPVLIHCNRGKHRTGCIVGCIRKIQKWSLSMIFDEYRKFAYPKERHLDQQFIELFDDYEINEKGILNNWLPLRW</sequence>
<gene>
    <name evidence="10" type="ORF">Amon01_000351900</name>
</gene>
<feature type="domain" description="Tyrosine-protein phosphatase" evidence="9">
    <location>
        <begin position="156"/>
        <end position="305"/>
    </location>
</feature>
<proteinExistence type="inferred from homology"/>
<dbReference type="CDD" id="cd14528">
    <property type="entry name" value="PFA-DSP_Siw14"/>
    <property type="match status" value="1"/>
</dbReference>
<dbReference type="EC" id="3.6.1.52" evidence="1"/>
<dbReference type="PANTHER" id="PTHR31126:SF48">
    <property type="entry name" value="INOSITOL PHOSPHATASE SIW14"/>
    <property type="match status" value="1"/>
</dbReference>
<evidence type="ECO:0000256" key="5">
    <source>
        <dbReference type="ARBA" id="ARBA00047562"/>
    </source>
</evidence>
<dbReference type="GO" id="GO:0016791">
    <property type="term" value="F:phosphatase activity"/>
    <property type="evidence" value="ECO:0007669"/>
    <property type="project" value="InterPro"/>
</dbReference>
<dbReference type="GO" id="GO:0052840">
    <property type="term" value="F:inositol diphosphate tetrakisphosphate diphosphatase activity"/>
    <property type="evidence" value="ECO:0007669"/>
    <property type="project" value="TreeGrafter"/>
</dbReference>
<evidence type="ECO:0000256" key="3">
    <source>
        <dbReference type="ARBA" id="ARBA00044949"/>
    </source>
</evidence>
<comment type="caution">
    <text evidence="10">The sequence shown here is derived from an EMBL/GenBank/DDBJ whole genome shotgun (WGS) entry which is preliminary data.</text>
</comment>
<dbReference type="InterPro" id="IPR020428">
    <property type="entry name" value="PFA-DSPs"/>
</dbReference>
<evidence type="ECO:0000256" key="6">
    <source>
        <dbReference type="ARBA" id="ARBA00047927"/>
    </source>
</evidence>